<comment type="pathway">
    <text evidence="1 9">Sulfur metabolism; glutathione biosynthesis; glutathione from L-cysteine and L-glutamate: step 2/2.</text>
</comment>
<evidence type="ECO:0000256" key="6">
    <source>
        <dbReference type="ARBA" id="ARBA00022741"/>
    </source>
</evidence>
<dbReference type="SUPFAM" id="SSF56059">
    <property type="entry name" value="Glutathione synthetase ATP-binding domain-like"/>
    <property type="match status" value="1"/>
</dbReference>
<feature type="binding site" evidence="10">
    <location>
        <position position="146"/>
    </location>
    <ligand>
        <name>ATP</name>
        <dbReference type="ChEBI" id="CHEBI:30616"/>
    </ligand>
</feature>
<feature type="binding site" evidence="10">
    <location>
        <position position="324"/>
    </location>
    <ligand>
        <name>ATP</name>
        <dbReference type="ChEBI" id="CHEBI:30616"/>
    </ligand>
</feature>
<dbReference type="GO" id="GO:0000287">
    <property type="term" value="F:magnesium ion binding"/>
    <property type="evidence" value="ECO:0007669"/>
    <property type="project" value="UniProtKB-UniRule"/>
</dbReference>
<evidence type="ECO:0000256" key="1">
    <source>
        <dbReference type="ARBA" id="ARBA00004965"/>
    </source>
</evidence>
<dbReference type="InterPro" id="IPR016185">
    <property type="entry name" value="PreATP-grasp_dom_sf"/>
</dbReference>
<dbReference type="EC" id="6.3.2.3" evidence="9"/>
<evidence type="ECO:0000256" key="3">
    <source>
        <dbReference type="ARBA" id="ARBA00022598"/>
    </source>
</evidence>
<feature type="binding site" evidence="10">
    <location>
        <position position="392"/>
    </location>
    <ligand>
        <name>ATP</name>
        <dbReference type="ChEBI" id="CHEBI:30616"/>
    </ligand>
</feature>
<dbReference type="GO" id="GO:0043295">
    <property type="term" value="F:glutathione binding"/>
    <property type="evidence" value="ECO:0007669"/>
    <property type="project" value="UniProtKB-UniRule"/>
</dbReference>
<feature type="binding site" evidence="12">
    <location>
        <begin position="476"/>
        <end position="477"/>
    </location>
    <ligand>
        <name>substrate</name>
    </ligand>
</feature>
<dbReference type="InterPro" id="IPR037013">
    <property type="entry name" value="GSH-S_sub-bd_sf"/>
</dbReference>
<feature type="binding site" evidence="10">
    <location>
        <position position="467"/>
    </location>
    <ligand>
        <name>ATP</name>
        <dbReference type="ChEBI" id="CHEBI:30616"/>
    </ligand>
</feature>
<dbReference type="Gene3D" id="3.30.470.20">
    <property type="entry name" value="ATP-grasp fold, B domain"/>
    <property type="match status" value="1"/>
</dbReference>
<feature type="binding site" evidence="10">
    <location>
        <begin position="414"/>
        <end position="417"/>
    </location>
    <ligand>
        <name>ATP</name>
        <dbReference type="ChEBI" id="CHEBI:30616"/>
    </ligand>
</feature>
<feature type="binding site" evidence="11">
    <location>
        <position position="146"/>
    </location>
    <ligand>
        <name>Mg(2+)</name>
        <dbReference type="ChEBI" id="CHEBI:18420"/>
    </ligand>
</feature>
<evidence type="ECO:0000256" key="8">
    <source>
        <dbReference type="ARBA" id="ARBA00022842"/>
    </source>
</evidence>
<feature type="binding site" evidence="12">
    <location>
        <begin position="150"/>
        <end position="153"/>
    </location>
    <ligand>
        <name>substrate</name>
    </ligand>
</feature>
<feature type="binding site" evidence="10">
    <location>
        <position position="226"/>
    </location>
    <ligand>
        <name>substrate</name>
    </ligand>
</feature>
<dbReference type="PANTHER" id="PTHR11130">
    <property type="entry name" value="GLUTATHIONE SYNTHETASE"/>
    <property type="match status" value="1"/>
</dbReference>
<accession>A0AAV8UIS1</accession>
<evidence type="ECO:0000256" key="5">
    <source>
        <dbReference type="ARBA" id="ARBA00022723"/>
    </source>
</evidence>
<dbReference type="Gene3D" id="1.10.1080.10">
    <property type="entry name" value="Glutathione Synthetase, Chain A, domain 3"/>
    <property type="match status" value="1"/>
</dbReference>
<dbReference type="InterPro" id="IPR004887">
    <property type="entry name" value="GSH_synth_subst-bd"/>
</dbReference>
<feature type="binding site" evidence="10">
    <location>
        <position position="129"/>
    </location>
    <ligand>
        <name>substrate</name>
    </ligand>
</feature>
<protein>
    <recommendedName>
        <fullName evidence="9">Glutathione synthetase</fullName>
        <shortName evidence="9">GSH-S</shortName>
        <ecNumber evidence="9">6.3.2.3</ecNumber>
    </recommendedName>
</protein>
<feature type="binding site" evidence="12">
    <location>
        <begin position="220"/>
        <end position="222"/>
    </location>
    <ligand>
        <name>substrate</name>
    </ligand>
</feature>
<comment type="catalytic activity">
    <reaction evidence="9">
        <text>gamma-L-glutamyl-L-cysteine + glycine + ATP = glutathione + ADP + phosphate + H(+)</text>
        <dbReference type="Rhea" id="RHEA:13557"/>
        <dbReference type="ChEBI" id="CHEBI:15378"/>
        <dbReference type="ChEBI" id="CHEBI:30616"/>
        <dbReference type="ChEBI" id="CHEBI:43474"/>
        <dbReference type="ChEBI" id="CHEBI:57305"/>
        <dbReference type="ChEBI" id="CHEBI:57925"/>
        <dbReference type="ChEBI" id="CHEBI:58173"/>
        <dbReference type="ChEBI" id="CHEBI:456216"/>
        <dbReference type="EC" id="6.3.2.3"/>
    </reaction>
</comment>
<dbReference type="Pfam" id="PF03917">
    <property type="entry name" value="GSH_synth_ATP"/>
    <property type="match status" value="1"/>
</dbReference>
<feature type="binding site" evidence="10">
    <location>
        <position position="465"/>
    </location>
    <ligand>
        <name>substrate</name>
    </ligand>
</feature>
<dbReference type="InterPro" id="IPR014042">
    <property type="entry name" value="Glutathione_synthase_a-hlx"/>
</dbReference>
<dbReference type="Gene3D" id="3.40.50.1760">
    <property type="entry name" value="Glutathione synthase, substrate-binding domain superfamily, eukaryotic"/>
    <property type="match status" value="1"/>
</dbReference>
<evidence type="ECO:0000256" key="9">
    <source>
        <dbReference type="PIRNR" id="PIRNR001558"/>
    </source>
</evidence>
<evidence type="ECO:0000256" key="7">
    <source>
        <dbReference type="ARBA" id="ARBA00022840"/>
    </source>
</evidence>
<dbReference type="Gene3D" id="3.30.1490.80">
    <property type="match status" value="1"/>
</dbReference>
<keyword evidence="5 9" id="KW-0479">Metal-binding</keyword>
<dbReference type="Pfam" id="PF03199">
    <property type="entry name" value="GSH_synthase"/>
    <property type="match status" value="1"/>
</dbReference>
<dbReference type="InterPro" id="IPR005615">
    <property type="entry name" value="Glutathione_synthase"/>
</dbReference>
<proteinExistence type="inferred from homology"/>
<dbReference type="PANTHER" id="PTHR11130:SF0">
    <property type="entry name" value="GLUTATHIONE SYNTHETASE"/>
    <property type="match status" value="1"/>
</dbReference>
<organism evidence="14 15">
    <name type="scientific">Rhodosorus marinus</name>
    <dbReference type="NCBI Taxonomy" id="101924"/>
    <lineage>
        <taxon>Eukaryota</taxon>
        <taxon>Rhodophyta</taxon>
        <taxon>Stylonematophyceae</taxon>
        <taxon>Stylonematales</taxon>
        <taxon>Stylonemataceae</taxon>
        <taxon>Rhodosorus</taxon>
    </lineage>
</organism>
<dbReference type="GO" id="GO:0005524">
    <property type="term" value="F:ATP binding"/>
    <property type="evidence" value="ECO:0007669"/>
    <property type="project" value="UniProtKB-UniRule"/>
</dbReference>
<evidence type="ECO:0000256" key="10">
    <source>
        <dbReference type="PIRSR" id="PIRSR001558-1"/>
    </source>
</evidence>
<dbReference type="GO" id="GO:0005829">
    <property type="term" value="C:cytosol"/>
    <property type="evidence" value="ECO:0007669"/>
    <property type="project" value="TreeGrafter"/>
</dbReference>
<keyword evidence="3 9" id="KW-0436">Ligase</keyword>
<name>A0AAV8UIS1_9RHOD</name>
<gene>
    <name evidence="14" type="ORF">NDN08_007081</name>
</gene>
<evidence type="ECO:0000256" key="12">
    <source>
        <dbReference type="PIRSR" id="PIRSR001558-3"/>
    </source>
</evidence>
<evidence type="ECO:0000256" key="2">
    <source>
        <dbReference type="ARBA" id="ARBA00010385"/>
    </source>
</evidence>
<evidence type="ECO:0000313" key="14">
    <source>
        <dbReference type="EMBL" id="KAJ8901232.1"/>
    </source>
</evidence>
<keyword evidence="6 9" id="KW-0547">Nucleotide-binding</keyword>
<keyword evidence="7 9" id="KW-0067">ATP-binding</keyword>
<comment type="similarity">
    <text evidence="2 9">Belongs to the eukaryotic GSH synthase family.</text>
</comment>
<feature type="binding site" evidence="11">
    <location>
        <position position="148"/>
    </location>
    <ligand>
        <name>Mg(2+)</name>
        <dbReference type="ChEBI" id="CHEBI:18420"/>
    </ligand>
</feature>
<dbReference type="Gene3D" id="3.30.1490.50">
    <property type="match status" value="1"/>
</dbReference>
<comment type="cofactor">
    <cofactor evidence="9 11">
        <name>Mg(2+)</name>
        <dbReference type="ChEBI" id="CHEBI:18420"/>
    </cofactor>
    <text evidence="9 11">Binds 1 Mg(2+) ion per subunit.</text>
</comment>
<dbReference type="InterPro" id="IPR014709">
    <property type="entry name" value="Glutathione_synthase_C_euk"/>
</dbReference>
<dbReference type="Proteomes" id="UP001157974">
    <property type="component" value="Unassembled WGS sequence"/>
</dbReference>
<feature type="binding site" evidence="11">
    <location>
        <position position="385"/>
    </location>
    <ligand>
        <name>Mg(2+)</name>
        <dbReference type="ChEBI" id="CHEBI:18420"/>
    </ligand>
</feature>
<evidence type="ECO:0000256" key="4">
    <source>
        <dbReference type="ARBA" id="ARBA00022684"/>
    </source>
</evidence>
<reference evidence="14 15" key="1">
    <citation type="journal article" date="2023" name="Nat. Commun.">
        <title>Origin of minicircular mitochondrial genomes in red algae.</title>
        <authorList>
            <person name="Lee Y."/>
            <person name="Cho C.H."/>
            <person name="Lee Y.M."/>
            <person name="Park S.I."/>
            <person name="Yang J.H."/>
            <person name="West J.A."/>
            <person name="Bhattacharya D."/>
            <person name="Yoon H.S."/>
        </authorList>
    </citation>
    <scope>NUCLEOTIDE SEQUENCE [LARGE SCALE GENOMIC DNA]</scope>
    <source>
        <strain evidence="14 15">CCMP1338</strain>
        <tissue evidence="14">Whole cell</tissue>
    </source>
</reference>
<keyword evidence="8 9" id="KW-0460">Magnesium</keyword>
<evidence type="ECO:0000313" key="15">
    <source>
        <dbReference type="Proteomes" id="UP001157974"/>
    </source>
</evidence>
<keyword evidence="4 9" id="KW-0317">Glutathione biosynthesis</keyword>
<keyword evidence="15" id="KW-1185">Reference proteome</keyword>
<evidence type="ECO:0000256" key="11">
    <source>
        <dbReference type="PIRSR" id="PIRSR001558-2"/>
    </source>
</evidence>
<sequence>MDVSRLVERAVTYAVSHGMVMTAPESCSIDNDREDWEKTKMSGSTVVHIPFSLFPSPLNREIYRKARELTPVLNRLVYEISRDHQFLLDTLSEVVQVDEFTGRLMGIFKSAVVENGNRQVSPIEFGICRFDYFVTEDQTPLLRQVELNTIAASFGTMSTRATSLHKFTTKLANRNVELPQNHLLSELAAAMAFAHDEFVATRKGKEDQSVRVIMVVQHGERNIFDQEGLSETLMANHAVDCVRMSLEQISELCTVLDDDGHALHVKSGGLGLGVEEFIGSVVYFRAGYSPDDYPEEKCWKARELLEQSSAAKCPSVAYQLVGTKKIQQVLDLDGVVERFLPNVEEADLVRKCFAKQWSMSGESGVEATKLAIANPHGYVLKPQREGGGNNLYEEEMASELKRMSATELNAYILMERIRPAMNESILVRNGLYVKGMSVFELGMFGVYLVKNGAVLRNSTSGHLLRTKLSAVDDGGVAAGVAVVDSPALI</sequence>
<dbReference type="InterPro" id="IPR014049">
    <property type="entry name" value="Glutathione_synthase_N_euk"/>
</dbReference>
<feature type="binding site" evidence="12">
    <location>
        <begin position="285"/>
        <end position="288"/>
    </location>
    <ligand>
        <name>substrate</name>
    </ligand>
</feature>
<feature type="domain" description="Glutathione synthase substrate-binding" evidence="13">
    <location>
        <begin position="212"/>
        <end position="321"/>
    </location>
</feature>
<feature type="binding site" evidence="10">
    <location>
        <position position="473"/>
    </location>
    <ligand>
        <name>ATP</name>
        <dbReference type="ChEBI" id="CHEBI:30616"/>
    </ligand>
</feature>
<dbReference type="NCBIfam" id="TIGR01986">
    <property type="entry name" value="glut_syn_euk"/>
    <property type="match status" value="1"/>
</dbReference>
<dbReference type="GO" id="GO:0004363">
    <property type="term" value="F:glutathione synthase activity"/>
    <property type="evidence" value="ECO:0007669"/>
    <property type="project" value="UniProtKB-UniRule"/>
</dbReference>
<dbReference type="FunFam" id="3.30.1490.50:FF:000002">
    <property type="entry name" value="Glutathione synthetase"/>
    <property type="match status" value="1"/>
</dbReference>
<feature type="binding site" evidence="10">
    <location>
        <begin position="381"/>
        <end position="390"/>
    </location>
    <ligand>
        <name>ATP</name>
        <dbReference type="ChEBI" id="CHEBI:30616"/>
    </ligand>
</feature>
<feature type="binding site" evidence="10">
    <location>
        <position position="440"/>
    </location>
    <ligand>
        <name>ATP</name>
        <dbReference type="ChEBI" id="CHEBI:30616"/>
    </ligand>
</feature>
<dbReference type="AlphaFoldDB" id="A0AAV8UIS1"/>
<dbReference type="PIRSF" id="PIRSF001558">
    <property type="entry name" value="GSHase"/>
    <property type="match status" value="1"/>
</dbReference>
<evidence type="ECO:0000259" key="13">
    <source>
        <dbReference type="Pfam" id="PF03199"/>
    </source>
</evidence>
<dbReference type="SUPFAM" id="SSF52440">
    <property type="entry name" value="PreATP-grasp domain"/>
    <property type="match status" value="1"/>
</dbReference>
<comment type="caution">
    <text evidence="14">The sequence shown here is derived from an EMBL/GenBank/DDBJ whole genome shotgun (WGS) entry which is preliminary data.</text>
</comment>
<dbReference type="EMBL" id="JAMWBK010000011">
    <property type="protein sequence ID" value="KAJ8901232.1"/>
    <property type="molecule type" value="Genomic_DNA"/>
</dbReference>